<accession>A0ACB7U4N8</accession>
<protein>
    <submittedName>
        <fullName evidence="1">Ternary complex factor MIP1 leucine-zipper-containing protein</fullName>
    </submittedName>
</protein>
<dbReference type="Proteomes" id="UP000827976">
    <property type="component" value="Chromosome 18"/>
</dbReference>
<organism evidence="1 2">
    <name type="scientific">Dioscorea alata</name>
    <name type="common">Purple yam</name>
    <dbReference type="NCBI Taxonomy" id="55571"/>
    <lineage>
        <taxon>Eukaryota</taxon>
        <taxon>Viridiplantae</taxon>
        <taxon>Streptophyta</taxon>
        <taxon>Embryophyta</taxon>
        <taxon>Tracheophyta</taxon>
        <taxon>Spermatophyta</taxon>
        <taxon>Magnoliopsida</taxon>
        <taxon>Liliopsida</taxon>
        <taxon>Dioscoreales</taxon>
        <taxon>Dioscoreaceae</taxon>
        <taxon>Dioscorea</taxon>
    </lineage>
</organism>
<name>A0ACB7U4N8_DIOAL</name>
<keyword evidence="2" id="KW-1185">Reference proteome</keyword>
<comment type="caution">
    <text evidence="1">The sequence shown here is derived from an EMBL/GenBank/DDBJ whole genome shotgun (WGS) entry which is preliminary data.</text>
</comment>
<proteinExistence type="predicted"/>
<dbReference type="EMBL" id="CM037028">
    <property type="protein sequence ID" value="KAH7655296.1"/>
    <property type="molecule type" value="Genomic_DNA"/>
</dbReference>
<evidence type="ECO:0000313" key="1">
    <source>
        <dbReference type="EMBL" id="KAH7655296.1"/>
    </source>
</evidence>
<sequence length="581" mass="65287">MAFWGLLDSIGIRGSSTLRATHKGSDLASSSDGSATCSGFEDGRNSDDRKGKDGNMCRYRCQLEQEVQKLQMQLQQEFDLHVVLADAVGKKTLSMVNSPSNLPDKAQELLANIAALEITVSKLEEELVLLQFRLSHERTERHLAENSLNILPVVSPKPPESGLPGYTWEEHLSSLQHSKFNESQMLQSTESDICAACRHPQEITTNSDCNMPVPCGVETGRNMMDVPPQQTGLTELKQSFLTNLWQNPNRLSEEMVRCMRNVFLCLSKSSSPIPFMATSAPEFCSPGFKMNEIREPLTPQKTFDPYQVSGKMSWKNAGSYSLAAEVSWMCVGKTQLEYAAEALKGFRFLVEQLAKVNPSCMSANERLAFWINLYNTLIMHAYLAYGVPKSDMKLFSLMQKVSYTVGGCSFSAAEIEFVILKMKPPAYRPQIALILALHKFKISEEHKRYSIDSSEPLVVFALSCGMYSSPAVRVFTAENVREELQNSMRDYMRAYIGINNKGKLLVPKLVYCFAKDIVEDSLLIDWICRYLSPDQVTVVRDSASQWKQRLLGVRSFSIIPFDTRFRYLFLPDGKGTLQGCS</sequence>
<gene>
    <name evidence="1" type="ORF">IHE45_18G000900</name>
</gene>
<reference evidence="2" key="1">
    <citation type="journal article" date="2022" name="Nat. Commun.">
        <title>Chromosome evolution and the genetic basis of agronomically important traits in greater yam.</title>
        <authorList>
            <person name="Bredeson J.V."/>
            <person name="Lyons J.B."/>
            <person name="Oniyinde I.O."/>
            <person name="Okereke N.R."/>
            <person name="Kolade O."/>
            <person name="Nnabue I."/>
            <person name="Nwadili C.O."/>
            <person name="Hribova E."/>
            <person name="Parker M."/>
            <person name="Nwogha J."/>
            <person name="Shu S."/>
            <person name="Carlson J."/>
            <person name="Kariba R."/>
            <person name="Muthemba S."/>
            <person name="Knop K."/>
            <person name="Barton G.J."/>
            <person name="Sherwood A.V."/>
            <person name="Lopez-Montes A."/>
            <person name="Asiedu R."/>
            <person name="Jamnadass R."/>
            <person name="Muchugi A."/>
            <person name="Goodstein D."/>
            <person name="Egesi C.N."/>
            <person name="Featherston J."/>
            <person name="Asfaw A."/>
            <person name="Simpson G.G."/>
            <person name="Dolezel J."/>
            <person name="Hendre P.S."/>
            <person name="Van Deynze A."/>
            <person name="Kumar P.L."/>
            <person name="Obidiegwu J.E."/>
            <person name="Bhattacharjee R."/>
            <person name="Rokhsar D.S."/>
        </authorList>
    </citation>
    <scope>NUCLEOTIDE SEQUENCE [LARGE SCALE GENOMIC DNA]</scope>
    <source>
        <strain evidence="2">cv. TDa95/00328</strain>
    </source>
</reference>
<evidence type="ECO:0000313" key="2">
    <source>
        <dbReference type="Proteomes" id="UP000827976"/>
    </source>
</evidence>